<proteinExistence type="predicted"/>
<evidence type="ECO:0000256" key="1">
    <source>
        <dbReference type="SAM" id="SignalP"/>
    </source>
</evidence>
<accession>A0ABU8N6D8</accession>
<dbReference type="PROSITE" id="PS51318">
    <property type="entry name" value="TAT"/>
    <property type="match status" value="1"/>
</dbReference>
<dbReference type="Gene3D" id="3.30.386.10">
    <property type="entry name" value="Chitosanase, subunit A, domain 2"/>
    <property type="match status" value="1"/>
</dbReference>
<gene>
    <name evidence="2" type="ORF">WCD41_15975</name>
</gene>
<dbReference type="CDD" id="cd00978">
    <property type="entry name" value="chitosanase_GH46"/>
    <property type="match status" value="1"/>
</dbReference>
<reference evidence="2 3" key="1">
    <citation type="submission" date="2024-03" db="EMBL/GenBank/DDBJ databases">
        <title>Actinomycetospora sp. OC33-EN06, a novel actinomycete isolated from wild orchid (Aerides multiflora).</title>
        <authorList>
            <person name="Suriyachadkun C."/>
        </authorList>
    </citation>
    <scope>NUCLEOTIDE SEQUENCE [LARGE SCALE GENOMIC DNA]</scope>
    <source>
        <strain evidence="2 3">OC33-EN06</strain>
    </source>
</reference>
<dbReference type="SUPFAM" id="SSF53955">
    <property type="entry name" value="Lysozyme-like"/>
    <property type="match status" value="1"/>
</dbReference>
<evidence type="ECO:0000313" key="3">
    <source>
        <dbReference type="Proteomes" id="UP001370100"/>
    </source>
</evidence>
<keyword evidence="1" id="KW-0732">Signal</keyword>
<dbReference type="InterPro" id="IPR023346">
    <property type="entry name" value="Lysozyme-like_dom_sf"/>
</dbReference>
<sequence>MNRRFFLSLTAGAAGAAGWAVLSGCSSATAAAPRPPGLADPARKHVAEAIISSFENSTTELPYAAAQRLGDGRGITAGRAGFTSGTHDLLLVVRRYEQAAGGSTPLTKYVRPLTRIDVQAAEGGDKESTRGLDGFEDAWAQTSRTDPRLNQAQDAVYDDLYFRPSMDQAARAGVTTALGQLALLDTGVQHGVSTGPDDLPALITETGPPSGDEPGWLRRFLDIRREHLENPAYEETAEVWRESLPRVDTLETLIDQQRLDLATPLEWTFAGDRFSLA</sequence>
<dbReference type="InterPro" id="IPR023099">
    <property type="entry name" value="Glyco_hydro_46_N"/>
</dbReference>
<dbReference type="InterPro" id="IPR006311">
    <property type="entry name" value="TAT_signal"/>
</dbReference>
<comment type="caution">
    <text evidence="2">The sequence shown here is derived from an EMBL/GenBank/DDBJ whole genome shotgun (WGS) entry which is preliminary data.</text>
</comment>
<dbReference type="PROSITE" id="PS51257">
    <property type="entry name" value="PROKAR_LIPOPROTEIN"/>
    <property type="match status" value="1"/>
</dbReference>
<dbReference type="RefSeq" id="WP_337714449.1">
    <property type="nucleotide sequence ID" value="NZ_JBBEGL010000004.1"/>
</dbReference>
<dbReference type="EMBL" id="JBBEGL010000004">
    <property type="protein sequence ID" value="MEJ2887959.1"/>
    <property type="molecule type" value="Genomic_DNA"/>
</dbReference>
<protein>
    <submittedName>
        <fullName evidence="2">Chitosanase</fullName>
    </submittedName>
</protein>
<evidence type="ECO:0000313" key="2">
    <source>
        <dbReference type="EMBL" id="MEJ2887959.1"/>
    </source>
</evidence>
<name>A0ABU8N6D8_9PSEU</name>
<feature type="chain" id="PRO_5045766249" evidence="1">
    <location>
        <begin position="31"/>
        <end position="277"/>
    </location>
</feature>
<dbReference type="Proteomes" id="UP001370100">
    <property type="component" value="Unassembled WGS sequence"/>
</dbReference>
<keyword evidence="3" id="KW-1185">Reference proteome</keyword>
<dbReference type="Gene3D" id="1.20.141.10">
    <property type="entry name" value="Chitosanase, subunit A, domain 1"/>
    <property type="match status" value="1"/>
</dbReference>
<dbReference type="Pfam" id="PF01374">
    <property type="entry name" value="Glyco_hydro_46"/>
    <property type="match status" value="1"/>
</dbReference>
<organism evidence="2 3">
    <name type="scientific">Actinomycetospora aeridis</name>
    <dbReference type="NCBI Taxonomy" id="3129231"/>
    <lineage>
        <taxon>Bacteria</taxon>
        <taxon>Bacillati</taxon>
        <taxon>Actinomycetota</taxon>
        <taxon>Actinomycetes</taxon>
        <taxon>Pseudonocardiales</taxon>
        <taxon>Pseudonocardiaceae</taxon>
        <taxon>Actinomycetospora</taxon>
    </lineage>
</organism>
<feature type="signal peptide" evidence="1">
    <location>
        <begin position="1"/>
        <end position="30"/>
    </location>
</feature>
<dbReference type="InterPro" id="IPR000400">
    <property type="entry name" value="Glyco_hydro_46"/>
</dbReference>